<organism evidence="1 2">
    <name type="scientific">Candidatus Shapirobacteria bacterium CG07_land_8_20_14_0_80_39_18</name>
    <dbReference type="NCBI Taxonomy" id="1974882"/>
    <lineage>
        <taxon>Bacteria</taxon>
        <taxon>Candidatus Shapironibacteriota</taxon>
    </lineage>
</organism>
<reference evidence="2" key="1">
    <citation type="submission" date="2017-09" db="EMBL/GenBank/DDBJ databases">
        <title>Depth-based differentiation of microbial function through sediment-hosted aquifers and enrichment of novel symbionts in the deep terrestrial subsurface.</title>
        <authorList>
            <person name="Probst A.J."/>
            <person name="Ladd B."/>
            <person name="Jarett J.K."/>
            <person name="Geller-Mcgrath D.E."/>
            <person name="Sieber C.M.K."/>
            <person name="Emerson J.B."/>
            <person name="Anantharaman K."/>
            <person name="Thomas B.C."/>
            <person name="Malmstrom R."/>
            <person name="Stieglmeier M."/>
            <person name="Klingl A."/>
            <person name="Woyke T."/>
            <person name="Ryan C.M."/>
            <person name="Banfield J.F."/>
        </authorList>
    </citation>
    <scope>NUCLEOTIDE SEQUENCE [LARGE SCALE GENOMIC DNA]</scope>
</reference>
<accession>A0A2M6YR74</accession>
<sequence>MKKIEIIWRELLFSGLEKNERHFEQKKLAKKFGFSTSTVFQALKIPRKMGAVRVTGRFFILENPEKLLYHWASVRSLEKDILSAFRIEDPVFEAEGKMPPEVIYGAYSAARLRLDVSPSDYDKIYVYSDQPEKIKERTIVTKGVPNLFVLKPDKFLSLYGQKTTLAQTFVDIWNLRDWYAKEYTEALKEKINAILS</sequence>
<proteinExistence type="predicted"/>
<evidence type="ECO:0000313" key="1">
    <source>
        <dbReference type="EMBL" id="PIU34617.1"/>
    </source>
</evidence>
<dbReference type="Proteomes" id="UP000229502">
    <property type="component" value="Unassembled WGS sequence"/>
</dbReference>
<gene>
    <name evidence="1" type="ORF">COT03_02100</name>
</gene>
<name>A0A2M6YR74_9BACT</name>
<protein>
    <recommendedName>
        <fullName evidence="3">Helix-turn-helix type 11 domain-containing protein</fullName>
    </recommendedName>
</protein>
<dbReference type="AlphaFoldDB" id="A0A2M6YR74"/>
<dbReference type="EMBL" id="PEWZ01000102">
    <property type="protein sequence ID" value="PIU34617.1"/>
    <property type="molecule type" value="Genomic_DNA"/>
</dbReference>
<evidence type="ECO:0008006" key="3">
    <source>
        <dbReference type="Google" id="ProtNLM"/>
    </source>
</evidence>
<evidence type="ECO:0000313" key="2">
    <source>
        <dbReference type="Proteomes" id="UP000229502"/>
    </source>
</evidence>
<comment type="caution">
    <text evidence="1">The sequence shown here is derived from an EMBL/GenBank/DDBJ whole genome shotgun (WGS) entry which is preliminary data.</text>
</comment>